<proteinExistence type="predicted"/>
<dbReference type="AlphaFoldDB" id="A0A098BQ51"/>
<dbReference type="eggNOG" id="COG5473">
    <property type="taxonomic scope" value="Bacteria"/>
</dbReference>
<keyword evidence="2" id="KW-0812">Transmembrane</keyword>
<feature type="transmembrane region" description="Helical" evidence="2">
    <location>
        <begin position="170"/>
        <end position="192"/>
    </location>
</feature>
<evidence type="ECO:0000313" key="3">
    <source>
        <dbReference type="EMBL" id="CDZ90355.1"/>
    </source>
</evidence>
<keyword evidence="2" id="KW-1133">Transmembrane helix</keyword>
<protein>
    <submittedName>
        <fullName evidence="3">Putative proline rich protein</fullName>
    </submittedName>
</protein>
<dbReference type="PANTHER" id="PTHR40076:SF1">
    <property type="entry name" value="MEMBRANE PROTEIN"/>
    <property type="match status" value="1"/>
</dbReference>
<organism evidence="3 4">
    <name type="scientific">Rhodococcus ruber</name>
    <dbReference type="NCBI Taxonomy" id="1830"/>
    <lineage>
        <taxon>Bacteria</taxon>
        <taxon>Bacillati</taxon>
        <taxon>Actinomycetota</taxon>
        <taxon>Actinomycetes</taxon>
        <taxon>Mycobacteriales</taxon>
        <taxon>Nocardiaceae</taxon>
        <taxon>Rhodococcus</taxon>
    </lineage>
</organism>
<evidence type="ECO:0000313" key="4">
    <source>
        <dbReference type="Proteomes" id="UP000042997"/>
    </source>
</evidence>
<evidence type="ECO:0000256" key="2">
    <source>
        <dbReference type="SAM" id="Phobius"/>
    </source>
</evidence>
<dbReference type="InterPro" id="IPR010380">
    <property type="entry name" value="DUF975"/>
</dbReference>
<dbReference type="EMBL" id="CCSD01000085">
    <property type="protein sequence ID" value="CDZ90355.1"/>
    <property type="molecule type" value="Genomic_DNA"/>
</dbReference>
<evidence type="ECO:0000256" key="1">
    <source>
        <dbReference type="SAM" id="MobiDB-lite"/>
    </source>
</evidence>
<keyword evidence="2" id="KW-0472">Membrane</keyword>
<dbReference type="eggNOG" id="COG1579">
    <property type="taxonomic scope" value="Bacteria"/>
</dbReference>
<sequence length="354" mass="37516">MTPSARPAPVRFVPLVRLAEVPVIVQFGRVGRSVRSRQRDWLHPPLEKDPMTTGGYDPSKEPYNQGGEPDPQQGGYPPPPGSYPPPGNYPPPQGNYPPAGGYPPPQGNYPPPGGYPPPPGNYPPQGGYPPPPGNYPSGGSQYGGFGAPTQLNVGEAIGYGWKKFSQNAGVWIAFVVAAALIQFVINVIFGGFDTNELSALSIIGAIVSVFVSILIQAAYVRGALHETDGNRPSFGSFFQFENIGAVVVASLLVSLMTVVGFILLIIPGFIVIFLTWWTLQFVIDRNEQPVDAIKSSFRAISSNVGPLLLLALALVGINILGAIPCGLGLLVTIPLTIIASTYAYRVTTGRGVAP</sequence>
<feature type="transmembrane region" description="Helical" evidence="2">
    <location>
        <begin position="232"/>
        <end position="252"/>
    </location>
</feature>
<feature type="transmembrane region" description="Helical" evidence="2">
    <location>
        <begin position="258"/>
        <end position="279"/>
    </location>
</feature>
<name>A0A098BQ51_9NOCA</name>
<feature type="region of interest" description="Disordered" evidence="1">
    <location>
        <begin position="34"/>
        <end position="143"/>
    </location>
</feature>
<reference evidence="3 4" key="1">
    <citation type="journal article" date="2014" name="Genome Announc.">
        <title>Draft Genome Sequence of Propane- and Butane-Oxidizing Actinobacterium Rhodococcus ruber IEGM 231.</title>
        <authorList>
            <person name="Ivshina I.B."/>
            <person name="Kuyukina M.S."/>
            <person name="Krivoruchko A.V."/>
            <person name="Barbe V."/>
            <person name="Fischer C."/>
        </authorList>
    </citation>
    <scope>NUCLEOTIDE SEQUENCE [LARGE SCALE GENOMIC DNA]</scope>
</reference>
<feature type="transmembrane region" description="Helical" evidence="2">
    <location>
        <begin position="326"/>
        <end position="344"/>
    </location>
</feature>
<feature type="transmembrane region" description="Helical" evidence="2">
    <location>
        <begin position="300"/>
        <end position="320"/>
    </location>
</feature>
<accession>A0A098BQ51</accession>
<gene>
    <name evidence="3" type="ORF">RHRU231_710033</name>
</gene>
<feature type="compositionally biased region" description="Pro residues" evidence="1">
    <location>
        <begin position="76"/>
        <end position="134"/>
    </location>
</feature>
<dbReference type="Proteomes" id="UP000042997">
    <property type="component" value="Unassembled WGS sequence"/>
</dbReference>
<feature type="compositionally biased region" description="Low complexity" evidence="1">
    <location>
        <begin position="64"/>
        <end position="75"/>
    </location>
</feature>
<dbReference type="PANTHER" id="PTHR40076">
    <property type="entry name" value="MEMBRANE PROTEIN-RELATED"/>
    <property type="match status" value="1"/>
</dbReference>
<feature type="compositionally biased region" description="Basic and acidic residues" evidence="1">
    <location>
        <begin position="37"/>
        <end position="50"/>
    </location>
</feature>
<feature type="transmembrane region" description="Helical" evidence="2">
    <location>
        <begin position="198"/>
        <end position="220"/>
    </location>
</feature>